<protein>
    <submittedName>
        <fullName evidence="1">5034_t:CDS:1</fullName>
    </submittedName>
</protein>
<proteinExistence type="predicted"/>
<feature type="non-terminal residue" evidence="1">
    <location>
        <position position="62"/>
    </location>
</feature>
<dbReference type="EMBL" id="CAJVPV010014398">
    <property type="protein sequence ID" value="CAG8684480.1"/>
    <property type="molecule type" value="Genomic_DNA"/>
</dbReference>
<dbReference type="AlphaFoldDB" id="A0A9N9HKJ7"/>
<reference evidence="1" key="1">
    <citation type="submission" date="2021-06" db="EMBL/GenBank/DDBJ databases">
        <authorList>
            <person name="Kallberg Y."/>
            <person name="Tangrot J."/>
            <person name="Rosling A."/>
        </authorList>
    </citation>
    <scope>NUCLEOTIDE SEQUENCE</scope>
    <source>
        <strain evidence="1">CL551</strain>
    </source>
</reference>
<evidence type="ECO:0000313" key="1">
    <source>
        <dbReference type="EMBL" id="CAG8684480.1"/>
    </source>
</evidence>
<organism evidence="1 2">
    <name type="scientific">Acaulospora morrowiae</name>
    <dbReference type="NCBI Taxonomy" id="94023"/>
    <lineage>
        <taxon>Eukaryota</taxon>
        <taxon>Fungi</taxon>
        <taxon>Fungi incertae sedis</taxon>
        <taxon>Mucoromycota</taxon>
        <taxon>Glomeromycotina</taxon>
        <taxon>Glomeromycetes</taxon>
        <taxon>Diversisporales</taxon>
        <taxon>Acaulosporaceae</taxon>
        <taxon>Acaulospora</taxon>
    </lineage>
</organism>
<name>A0A9N9HKJ7_9GLOM</name>
<accession>A0A9N9HKJ7</accession>
<keyword evidence="2" id="KW-1185">Reference proteome</keyword>
<sequence>PRPAYTPLSSSSQTDEELVPLKQSLKNKSQYALYENKEFSDKIKYKMMSLMTNNLSLFLLRI</sequence>
<comment type="caution">
    <text evidence="1">The sequence shown here is derived from an EMBL/GenBank/DDBJ whole genome shotgun (WGS) entry which is preliminary data.</text>
</comment>
<dbReference type="Proteomes" id="UP000789342">
    <property type="component" value="Unassembled WGS sequence"/>
</dbReference>
<gene>
    <name evidence="1" type="ORF">AMORRO_LOCUS11400</name>
</gene>
<evidence type="ECO:0000313" key="2">
    <source>
        <dbReference type="Proteomes" id="UP000789342"/>
    </source>
</evidence>